<dbReference type="EMBL" id="AWWV01009039">
    <property type="protein sequence ID" value="OMO88265.1"/>
    <property type="molecule type" value="Genomic_DNA"/>
</dbReference>
<name>A0A1R3J0B1_COCAP</name>
<evidence type="ECO:0000313" key="2">
    <source>
        <dbReference type="Proteomes" id="UP000188268"/>
    </source>
</evidence>
<keyword evidence="2" id="KW-1185">Reference proteome</keyword>
<reference evidence="1 2" key="1">
    <citation type="submission" date="2013-09" db="EMBL/GenBank/DDBJ databases">
        <title>Corchorus capsularis genome sequencing.</title>
        <authorList>
            <person name="Alam M."/>
            <person name="Haque M.S."/>
            <person name="Islam M.S."/>
            <person name="Emdad E.M."/>
            <person name="Islam M.M."/>
            <person name="Ahmed B."/>
            <person name="Halim A."/>
            <person name="Hossen Q.M.M."/>
            <person name="Hossain M.Z."/>
            <person name="Ahmed R."/>
            <person name="Khan M.M."/>
            <person name="Islam R."/>
            <person name="Rashid M.M."/>
            <person name="Khan S.A."/>
            <person name="Rahman M.S."/>
            <person name="Alam M."/>
        </authorList>
    </citation>
    <scope>NUCLEOTIDE SEQUENCE [LARGE SCALE GENOMIC DNA]</scope>
    <source>
        <strain evidence="2">cv. CVL-1</strain>
        <tissue evidence="1">Whole seedling</tissue>
    </source>
</reference>
<organism evidence="1 2">
    <name type="scientific">Corchorus capsularis</name>
    <name type="common">Jute</name>
    <dbReference type="NCBI Taxonomy" id="210143"/>
    <lineage>
        <taxon>Eukaryota</taxon>
        <taxon>Viridiplantae</taxon>
        <taxon>Streptophyta</taxon>
        <taxon>Embryophyta</taxon>
        <taxon>Tracheophyta</taxon>
        <taxon>Spermatophyta</taxon>
        <taxon>Magnoliopsida</taxon>
        <taxon>eudicotyledons</taxon>
        <taxon>Gunneridae</taxon>
        <taxon>Pentapetalae</taxon>
        <taxon>rosids</taxon>
        <taxon>malvids</taxon>
        <taxon>Malvales</taxon>
        <taxon>Malvaceae</taxon>
        <taxon>Grewioideae</taxon>
        <taxon>Apeibeae</taxon>
        <taxon>Corchorus</taxon>
    </lineage>
</organism>
<dbReference type="Proteomes" id="UP000188268">
    <property type="component" value="Unassembled WGS sequence"/>
</dbReference>
<accession>A0A1R3J0B1</accession>
<dbReference type="Gramene" id="OMO88265">
    <property type="protein sequence ID" value="OMO88265"/>
    <property type="gene ID" value="CCACVL1_08495"/>
</dbReference>
<gene>
    <name evidence="1" type="ORF">CCACVL1_08495</name>
</gene>
<comment type="caution">
    <text evidence="1">The sequence shown here is derived from an EMBL/GenBank/DDBJ whole genome shotgun (WGS) entry which is preliminary data.</text>
</comment>
<sequence>MKDVSVGARGLKPPLSWVTYGSRYGG</sequence>
<proteinExistence type="predicted"/>
<protein>
    <submittedName>
        <fullName evidence="1">Uncharacterized protein</fullName>
    </submittedName>
</protein>
<evidence type="ECO:0000313" key="1">
    <source>
        <dbReference type="EMBL" id="OMO88265.1"/>
    </source>
</evidence>
<dbReference type="AlphaFoldDB" id="A0A1R3J0B1"/>